<reference evidence="4" key="1">
    <citation type="submission" date="2025-08" db="UniProtKB">
        <authorList>
            <consortium name="Ensembl"/>
        </authorList>
    </citation>
    <scope>IDENTIFICATION</scope>
</reference>
<evidence type="ECO:0000313" key="4">
    <source>
        <dbReference type="Ensembl" id="ENSPTIP00000025052.1"/>
    </source>
</evidence>
<feature type="disulfide bond" evidence="2">
    <location>
        <begin position="257"/>
        <end position="262"/>
    </location>
</feature>
<dbReference type="PANTHER" id="PTHR11905">
    <property type="entry name" value="ADAM A DISINTEGRIN AND METALLOPROTEASE DOMAIN"/>
    <property type="match status" value="1"/>
</dbReference>
<dbReference type="InterPro" id="IPR034027">
    <property type="entry name" value="Reprolysin_adamalysin"/>
</dbReference>
<evidence type="ECO:0000313" key="5">
    <source>
        <dbReference type="Proteomes" id="UP000675900"/>
    </source>
</evidence>
<dbReference type="GO" id="GO:0004222">
    <property type="term" value="F:metalloendopeptidase activity"/>
    <property type="evidence" value="ECO:0007669"/>
    <property type="project" value="InterPro"/>
</dbReference>
<dbReference type="GO" id="GO:0007339">
    <property type="term" value="P:binding of sperm to zona pellucida"/>
    <property type="evidence" value="ECO:0007669"/>
    <property type="project" value="TreeGrafter"/>
</dbReference>
<keyword evidence="1 2" id="KW-1015">Disulfide bond</keyword>
<dbReference type="GO" id="GO:0006508">
    <property type="term" value="P:proteolysis"/>
    <property type="evidence" value="ECO:0007669"/>
    <property type="project" value="InterPro"/>
</dbReference>
<evidence type="ECO:0000256" key="2">
    <source>
        <dbReference type="PROSITE-ProRule" id="PRU00276"/>
    </source>
</evidence>
<dbReference type="AlphaFoldDB" id="A0A8C9L1Y5"/>
<proteinExistence type="predicted"/>
<dbReference type="Ensembl" id="ENSPTIT00000029559.1">
    <property type="protein sequence ID" value="ENSPTIP00000025052.1"/>
    <property type="gene ID" value="ENSPTIG00000020907.1"/>
</dbReference>
<accession>A0A8C9L1Y5</accession>
<comment type="caution">
    <text evidence="2">Lacks conserved residue(s) required for the propagation of feature annotation.</text>
</comment>
<reference evidence="4" key="2">
    <citation type="submission" date="2025-09" db="UniProtKB">
        <authorList>
            <consortium name="Ensembl"/>
        </authorList>
    </citation>
    <scope>IDENTIFICATION</scope>
</reference>
<keyword evidence="5" id="KW-1185">Reference proteome</keyword>
<dbReference type="InterPro" id="IPR024079">
    <property type="entry name" value="MetalloPept_cat_dom_sf"/>
</dbReference>
<feature type="domain" description="Peptidase M12B" evidence="3">
    <location>
        <begin position="115"/>
        <end position="269"/>
    </location>
</feature>
<dbReference type="GO" id="GO:0008584">
    <property type="term" value="P:male gonad development"/>
    <property type="evidence" value="ECO:0007669"/>
    <property type="project" value="TreeGrafter"/>
</dbReference>
<dbReference type="Proteomes" id="UP000675900">
    <property type="component" value="Unassembled WGS sequence"/>
</dbReference>
<evidence type="ECO:0000256" key="1">
    <source>
        <dbReference type="ARBA" id="ARBA00023157"/>
    </source>
</evidence>
<dbReference type="Pfam" id="PF01421">
    <property type="entry name" value="Reprolysin"/>
    <property type="match status" value="1"/>
</dbReference>
<organism evidence="4 5">
    <name type="scientific">Panthera tigris altaica</name>
    <name type="common">Siberian tiger</name>
    <dbReference type="NCBI Taxonomy" id="74533"/>
    <lineage>
        <taxon>Eukaryota</taxon>
        <taxon>Metazoa</taxon>
        <taxon>Chordata</taxon>
        <taxon>Craniata</taxon>
        <taxon>Vertebrata</taxon>
        <taxon>Euteleostomi</taxon>
        <taxon>Mammalia</taxon>
        <taxon>Eutheria</taxon>
        <taxon>Laurasiatheria</taxon>
        <taxon>Carnivora</taxon>
        <taxon>Feliformia</taxon>
        <taxon>Felidae</taxon>
        <taxon>Pantherinae</taxon>
        <taxon>Panthera</taxon>
    </lineage>
</organism>
<dbReference type="GO" id="GO:0005886">
    <property type="term" value="C:plasma membrane"/>
    <property type="evidence" value="ECO:0007669"/>
    <property type="project" value="TreeGrafter"/>
</dbReference>
<dbReference type="GeneTree" id="ENSGT00940000162466"/>
<evidence type="ECO:0000259" key="3">
    <source>
        <dbReference type="PROSITE" id="PS50215"/>
    </source>
</evidence>
<dbReference type="CDD" id="cd04269">
    <property type="entry name" value="ZnMc_adamalysin_II_like"/>
    <property type="match status" value="1"/>
</dbReference>
<sequence>GSQLLPLFGTFKKYFLSLKIGHCFYQGYTAEIPKSVVTLSTCSGLRGLLQLENVSYGIEPLESAVAYEHMLYQINNDKVDFSPLQENYSITQLADQSYRILVKSEVSNPFYEIFIFDYMGSEVPGTVEKVVHIFGLINAMFSQLKVTVKLTSLELWSDQNKISTNGDADEVLQRFVSWKEKSLFQRSRDMAYLLIYRDHPNYVGATYHGMACNPKFAAGIALYPKMITLEAFSVVMTQLLGVNLGLTYNNDILTCYCPGTTCIMNPEAM</sequence>
<dbReference type="Gene3D" id="3.40.390.10">
    <property type="entry name" value="Collagenase (Catalytic Domain)"/>
    <property type="match status" value="1"/>
</dbReference>
<protein>
    <recommendedName>
        <fullName evidence="3">Peptidase M12B domain-containing protein</fullName>
    </recommendedName>
</protein>
<dbReference type="PROSITE" id="PS50215">
    <property type="entry name" value="ADAM_MEPRO"/>
    <property type="match status" value="1"/>
</dbReference>
<name>A0A8C9L1Y5_PANTA</name>
<dbReference type="SUPFAM" id="SSF55486">
    <property type="entry name" value="Metalloproteases ('zincins'), catalytic domain"/>
    <property type="match status" value="1"/>
</dbReference>
<dbReference type="InterPro" id="IPR001590">
    <property type="entry name" value="Peptidase_M12B"/>
</dbReference>
<dbReference type="PANTHER" id="PTHR11905:SF215">
    <property type="entry name" value="A DISINTEGRIN AND METALLOPEPTIDASE DOMAIN 3-LIKE"/>
    <property type="match status" value="1"/>
</dbReference>
<dbReference type="GO" id="GO:0007155">
    <property type="term" value="P:cell adhesion"/>
    <property type="evidence" value="ECO:0007669"/>
    <property type="project" value="TreeGrafter"/>
</dbReference>